<evidence type="ECO:0000256" key="8">
    <source>
        <dbReference type="ARBA" id="ARBA00022842"/>
    </source>
</evidence>
<sequence>MKYPPVLPEETFQTLISEIKDWQITHGSQLKLVKTDDEHTVLSQPVGCTLFPTLYPRDLFQETLSLQVIYNKLYTAVAEDEEWLYQTLKDMIDVDPLTNRLWTIYQEVKREGFLQDLTLGIFRSDYMLHTDGHDQSPKPQLKQVEFNTITCAGGVHGNRISDMHRHLNLIGMYNTSSDSTSGSASTIQLNASSLPKNTTLQTLASGLEAAHHAYGPATSRIPGRQTCILFIVQPKNFNIADERPIEYALESNSIPCFRVTFGHEVLSHTSLTPSGELIYRLPERSISMEVSVLYFRAGFEVHEYDDTGHMARFQLEKSRAIKCPSILSHLTTFKKVQQALALPNALDRFLAPEEAAMLSRTFAPQYPLDKSKLGLHARELATNPQTAKSHILKPSLEGGGHNFYGKDIVAFLKATPKEVWHQYILMEKITPPLVKNFLMSPRGLYEGPVISELGVFGVCLWKRMYVKDNKRAAVIVKEFDPCWSFKTKDASVNEMSVVKGYGCFDSPALVDSEVFLSLLERF</sequence>
<dbReference type="Pfam" id="PF03199">
    <property type="entry name" value="GSH_synthase"/>
    <property type="match status" value="1"/>
</dbReference>
<evidence type="ECO:0000256" key="4">
    <source>
        <dbReference type="ARBA" id="ARBA00022684"/>
    </source>
</evidence>
<proteinExistence type="inferred from homology"/>
<evidence type="ECO:0000256" key="5">
    <source>
        <dbReference type="ARBA" id="ARBA00022723"/>
    </source>
</evidence>
<dbReference type="SUPFAM" id="SSF52440">
    <property type="entry name" value="PreATP-grasp domain"/>
    <property type="match status" value="1"/>
</dbReference>
<evidence type="ECO:0000259" key="12">
    <source>
        <dbReference type="Pfam" id="PF03199"/>
    </source>
</evidence>
<feature type="binding site" evidence="11">
    <location>
        <position position="397"/>
    </location>
    <ligand>
        <name>Mg(2+)</name>
        <dbReference type="ChEBI" id="CHEBI:18420"/>
    </ligand>
</feature>
<comment type="cofactor">
    <cofactor evidence="9 11">
        <name>Mg(2+)</name>
        <dbReference type="ChEBI" id="CHEBI:18420"/>
    </cofactor>
    <text evidence="9 11">Binds 1 Mg(2+) ion per subunit.</text>
</comment>
<evidence type="ECO:0000256" key="2">
    <source>
        <dbReference type="ARBA" id="ARBA00010385"/>
    </source>
</evidence>
<dbReference type="STRING" id="576137.A0A1L7X6Q8"/>
<dbReference type="NCBIfam" id="TIGR01986">
    <property type="entry name" value="glut_syn_euk"/>
    <property type="match status" value="1"/>
</dbReference>
<dbReference type="GO" id="GO:0004363">
    <property type="term" value="F:glutathione synthase activity"/>
    <property type="evidence" value="ECO:0007669"/>
    <property type="project" value="UniProtKB-UniRule"/>
</dbReference>
<dbReference type="EC" id="6.3.2.3" evidence="9"/>
<feature type="domain" description="Glutathione synthase substrate-binding" evidence="12">
    <location>
        <begin position="226"/>
        <end position="330"/>
    </location>
</feature>
<evidence type="ECO:0000256" key="7">
    <source>
        <dbReference type="ARBA" id="ARBA00022840"/>
    </source>
</evidence>
<comment type="similarity">
    <text evidence="2 9">Belongs to the eukaryotic GSH synthase family.</text>
</comment>
<dbReference type="InterPro" id="IPR005615">
    <property type="entry name" value="Glutathione_synthase"/>
</dbReference>
<keyword evidence="7 9" id="KW-0067">ATP-binding</keyword>
<keyword evidence="4 9" id="KW-0317">Glutathione biosynthesis</keyword>
<feature type="binding site" evidence="10">
    <location>
        <position position="404"/>
    </location>
    <ligand>
        <name>ATP</name>
        <dbReference type="ChEBI" id="CHEBI:30616"/>
    </ligand>
</feature>
<feature type="binding site" evidence="10">
    <location>
        <position position="334"/>
    </location>
    <ligand>
        <name>ATP</name>
        <dbReference type="ChEBI" id="CHEBI:30616"/>
    </ligand>
</feature>
<dbReference type="Pfam" id="PF03917">
    <property type="entry name" value="GSH_synth_ATP"/>
    <property type="match status" value="1"/>
</dbReference>
<keyword evidence="14" id="KW-1185">Reference proteome</keyword>
<dbReference type="InterPro" id="IPR014049">
    <property type="entry name" value="Glutathione_synthase_N_euk"/>
</dbReference>
<evidence type="ECO:0000256" key="6">
    <source>
        <dbReference type="ARBA" id="ARBA00022741"/>
    </source>
</evidence>
<dbReference type="GO" id="GO:0005524">
    <property type="term" value="F:ATP binding"/>
    <property type="evidence" value="ECO:0007669"/>
    <property type="project" value="UniProtKB-UniRule"/>
</dbReference>
<gene>
    <name evidence="13" type="ORF">PAC_10602</name>
</gene>
<dbReference type="PANTHER" id="PTHR11130">
    <property type="entry name" value="GLUTATHIONE SYNTHETASE"/>
    <property type="match status" value="1"/>
</dbReference>
<evidence type="ECO:0000313" key="14">
    <source>
        <dbReference type="Proteomes" id="UP000184330"/>
    </source>
</evidence>
<evidence type="ECO:0000256" key="3">
    <source>
        <dbReference type="ARBA" id="ARBA00022598"/>
    </source>
</evidence>
<dbReference type="SUPFAM" id="SSF56059">
    <property type="entry name" value="Glutathione synthetase ATP-binding domain-like"/>
    <property type="match status" value="1"/>
</dbReference>
<name>A0A1L7X6Q8_9HELO</name>
<evidence type="ECO:0000256" key="10">
    <source>
        <dbReference type="PIRSR" id="PIRSR001558-1"/>
    </source>
</evidence>
<keyword evidence="6 9" id="KW-0547">Nucleotide-binding</keyword>
<protein>
    <recommendedName>
        <fullName evidence="9">Glutathione synthetase</fullName>
        <shortName evidence="9">GSH-S</shortName>
        <ecNumber evidence="9">6.3.2.3</ecNumber>
    </recommendedName>
</protein>
<dbReference type="InterPro" id="IPR016185">
    <property type="entry name" value="PreATP-grasp_dom_sf"/>
</dbReference>
<accession>A0A1L7X6Q8</accession>
<dbReference type="InterPro" id="IPR014042">
    <property type="entry name" value="Glutathione_synthase_a-hlx"/>
</dbReference>
<feature type="binding site" evidence="10">
    <location>
        <begin position="426"/>
        <end position="429"/>
    </location>
    <ligand>
        <name>ATP</name>
        <dbReference type="ChEBI" id="CHEBI:30616"/>
    </ligand>
</feature>
<keyword evidence="8 9" id="KW-0460">Magnesium</keyword>
<dbReference type="InterPro" id="IPR014709">
    <property type="entry name" value="Glutathione_synthase_C_euk"/>
</dbReference>
<dbReference type="UniPathway" id="UPA00142">
    <property type="reaction ID" value="UER00210"/>
</dbReference>
<evidence type="ECO:0000313" key="13">
    <source>
        <dbReference type="EMBL" id="CZR60706.1"/>
    </source>
</evidence>
<feature type="binding site" evidence="10">
    <location>
        <position position="494"/>
    </location>
    <ligand>
        <name>ATP</name>
        <dbReference type="ChEBI" id="CHEBI:30616"/>
    </ligand>
</feature>
<evidence type="ECO:0000256" key="1">
    <source>
        <dbReference type="ARBA" id="ARBA00004965"/>
    </source>
</evidence>
<dbReference type="AlphaFoldDB" id="A0A1L7X6Q8"/>
<keyword evidence="3 9" id="KW-0436">Ligase</keyword>
<dbReference type="OrthoDB" id="2020073at2759"/>
<dbReference type="InterPro" id="IPR004887">
    <property type="entry name" value="GSH_synth_subst-bd"/>
</dbReference>
<evidence type="ECO:0000256" key="9">
    <source>
        <dbReference type="PIRNR" id="PIRNR001558"/>
    </source>
</evidence>
<dbReference type="Gene3D" id="3.30.1490.50">
    <property type="match status" value="1"/>
</dbReference>
<keyword evidence="5 9" id="KW-0479">Metal-binding</keyword>
<feature type="binding site" evidence="10">
    <location>
        <position position="488"/>
    </location>
    <ligand>
        <name>ATP</name>
        <dbReference type="ChEBI" id="CHEBI:30616"/>
    </ligand>
</feature>
<dbReference type="InterPro" id="IPR037013">
    <property type="entry name" value="GSH-S_sub-bd_sf"/>
</dbReference>
<dbReference type="Proteomes" id="UP000184330">
    <property type="component" value="Unassembled WGS sequence"/>
</dbReference>
<dbReference type="Gene3D" id="1.10.1080.10">
    <property type="entry name" value="Glutathione Synthetase, Chain A, domain 3"/>
    <property type="match status" value="1"/>
</dbReference>
<comment type="pathway">
    <text evidence="1 9">Sulfur metabolism; glutathione biosynthesis; glutathione from L-cysteine and L-glutamate: step 2/2.</text>
</comment>
<dbReference type="GO" id="GO:0005829">
    <property type="term" value="C:cytosol"/>
    <property type="evidence" value="ECO:0007669"/>
    <property type="project" value="TreeGrafter"/>
</dbReference>
<evidence type="ECO:0000256" key="11">
    <source>
        <dbReference type="PIRSR" id="PIRSR001558-2"/>
    </source>
</evidence>
<dbReference type="PANTHER" id="PTHR11130:SF0">
    <property type="entry name" value="GLUTATHIONE SYNTHETASE"/>
    <property type="match status" value="1"/>
</dbReference>
<dbReference type="GO" id="GO:0043295">
    <property type="term" value="F:glutathione binding"/>
    <property type="evidence" value="ECO:0007669"/>
    <property type="project" value="UniProtKB-UniRule"/>
</dbReference>
<dbReference type="EMBL" id="FJOG01000016">
    <property type="protein sequence ID" value="CZR60706.1"/>
    <property type="molecule type" value="Genomic_DNA"/>
</dbReference>
<dbReference type="Gene3D" id="3.30.1490.80">
    <property type="match status" value="1"/>
</dbReference>
<organism evidence="13 14">
    <name type="scientific">Phialocephala subalpina</name>
    <dbReference type="NCBI Taxonomy" id="576137"/>
    <lineage>
        <taxon>Eukaryota</taxon>
        <taxon>Fungi</taxon>
        <taxon>Dikarya</taxon>
        <taxon>Ascomycota</taxon>
        <taxon>Pezizomycotina</taxon>
        <taxon>Leotiomycetes</taxon>
        <taxon>Helotiales</taxon>
        <taxon>Mollisiaceae</taxon>
        <taxon>Phialocephala</taxon>
        <taxon>Phialocephala fortinii species complex</taxon>
    </lineage>
</organism>
<dbReference type="Gene3D" id="3.30.470.20">
    <property type="entry name" value="ATP-grasp fold, B domain"/>
    <property type="match status" value="1"/>
</dbReference>
<dbReference type="PIRSF" id="PIRSF001558">
    <property type="entry name" value="GSHase"/>
    <property type="match status" value="1"/>
</dbReference>
<reference evidence="13 14" key="1">
    <citation type="submission" date="2016-03" db="EMBL/GenBank/DDBJ databases">
        <authorList>
            <person name="Ploux O."/>
        </authorList>
    </citation>
    <scope>NUCLEOTIDE SEQUENCE [LARGE SCALE GENOMIC DNA]</scope>
    <source>
        <strain evidence="13 14">UAMH 11012</strain>
    </source>
</reference>
<dbReference type="GO" id="GO:0000287">
    <property type="term" value="F:magnesium ion binding"/>
    <property type="evidence" value="ECO:0007669"/>
    <property type="project" value="UniProtKB-UniRule"/>
</dbReference>
<dbReference type="Gene3D" id="3.40.50.1760">
    <property type="entry name" value="Glutathione synthase, substrate-binding domain superfamily, eukaryotic"/>
    <property type="match status" value="1"/>
</dbReference>
<comment type="catalytic activity">
    <reaction evidence="9">
        <text>gamma-L-glutamyl-L-cysteine + glycine + ATP = glutathione + ADP + phosphate + H(+)</text>
        <dbReference type="Rhea" id="RHEA:13557"/>
        <dbReference type="ChEBI" id="CHEBI:15378"/>
        <dbReference type="ChEBI" id="CHEBI:30616"/>
        <dbReference type="ChEBI" id="CHEBI:43474"/>
        <dbReference type="ChEBI" id="CHEBI:57305"/>
        <dbReference type="ChEBI" id="CHEBI:57925"/>
        <dbReference type="ChEBI" id="CHEBI:58173"/>
        <dbReference type="ChEBI" id="CHEBI:456216"/>
        <dbReference type="EC" id="6.3.2.3"/>
    </reaction>
</comment>
<feature type="binding site" evidence="10">
    <location>
        <begin position="393"/>
        <end position="402"/>
    </location>
    <ligand>
        <name>ATP</name>
        <dbReference type="ChEBI" id="CHEBI:30616"/>
    </ligand>
</feature>
<feature type="binding site" evidence="10">
    <location>
        <position position="452"/>
    </location>
    <ligand>
        <name>ATP</name>
        <dbReference type="ChEBI" id="CHEBI:30616"/>
    </ligand>
</feature>